<dbReference type="EMBL" id="FNCV01000002">
    <property type="protein sequence ID" value="SDG66503.1"/>
    <property type="molecule type" value="Genomic_DNA"/>
</dbReference>
<proteinExistence type="predicted"/>
<protein>
    <submittedName>
        <fullName evidence="1">Uncharacterized protein</fullName>
    </submittedName>
</protein>
<dbReference type="AlphaFoldDB" id="A0A1G7W3J7"/>
<gene>
    <name evidence="1" type="ORF">SAMN05421742_10265</name>
</gene>
<accession>A0A1G7W3J7</accession>
<dbReference type="Proteomes" id="UP000217076">
    <property type="component" value="Unassembled WGS sequence"/>
</dbReference>
<dbReference type="RefSeq" id="WP_092615462.1">
    <property type="nucleotide sequence ID" value="NZ_FNCV01000002.1"/>
</dbReference>
<evidence type="ECO:0000313" key="1">
    <source>
        <dbReference type="EMBL" id="SDG66503.1"/>
    </source>
</evidence>
<name>A0A1G7W3J7_9PROT</name>
<organism evidence="1 2">
    <name type="scientific">Roseospirillum parvum</name>
    <dbReference type="NCBI Taxonomy" id="83401"/>
    <lineage>
        <taxon>Bacteria</taxon>
        <taxon>Pseudomonadati</taxon>
        <taxon>Pseudomonadota</taxon>
        <taxon>Alphaproteobacteria</taxon>
        <taxon>Rhodospirillales</taxon>
        <taxon>Rhodospirillaceae</taxon>
        <taxon>Roseospirillum</taxon>
    </lineage>
</organism>
<reference evidence="2" key="1">
    <citation type="submission" date="2016-10" db="EMBL/GenBank/DDBJ databases">
        <authorList>
            <person name="Varghese N."/>
            <person name="Submissions S."/>
        </authorList>
    </citation>
    <scope>NUCLEOTIDE SEQUENCE [LARGE SCALE GENOMIC DNA]</scope>
    <source>
        <strain evidence="2">930I</strain>
    </source>
</reference>
<evidence type="ECO:0000313" key="2">
    <source>
        <dbReference type="Proteomes" id="UP000217076"/>
    </source>
</evidence>
<keyword evidence="2" id="KW-1185">Reference proteome</keyword>
<sequence length="157" mass="17952">MVESMCDEKDDLSWLSYDPGERRTKHKGNNHEPEFVRQGNGLIGKCPRTIDAGLAEGLLKNGIAHYPGEDEVARTDPRGRPCPRRVFNVHEGAIYVAHPTRAEAGTFHGYPFDQQGDPKRGIPRAILRQLRERAEAQGHLRAFQEWVDQHTTERRRF</sequence>